<evidence type="ECO:0000259" key="3">
    <source>
        <dbReference type="Pfam" id="PF01551"/>
    </source>
</evidence>
<reference evidence="4" key="1">
    <citation type="submission" date="2024-05" db="EMBL/GenBank/DDBJ databases">
        <authorList>
            <person name="Cai S.Y."/>
            <person name="Jin L.M."/>
            <person name="Li H.R."/>
        </authorList>
    </citation>
    <scope>NUCLEOTIDE SEQUENCE</scope>
    <source>
        <strain evidence="4">A5-74</strain>
    </source>
</reference>
<dbReference type="Pfam" id="PF01551">
    <property type="entry name" value="Peptidase_M23"/>
    <property type="match status" value="1"/>
</dbReference>
<feature type="domain" description="M23ase beta-sheet core" evidence="3">
    <location>
        <begin position="79"/>
        <end position="173"/>
    </location>
</feature>
<dbReference type="PANTHER" id="PTHR21666:SF289">
    <property type="entry name" value="L-ALA--D-GLU ENDOPEPTIDASE"/>
    <property type="match status" value="1"/>
</dbReference>
<evidence type="ECO:0000256" key="2">
    <source>
        <dbReference type="SAM" id="SignalP"/>
    </source>
</evidence>
<accession>A0AAU8DLA4</accession>
<dbReference type="InterPro" id="IPR016047">
    <property type="entry name" value="M23ase_b-sheet_dom"/>
</dbReference>
<dbReference type="SUPFAM" id="SSF51261">
    <property type="entry name" value="Duplicated hybrid motif"/>
    <property type="match status" value="1"/>
</dbReference>
<dbReference type="InterPro" id="IPR050570">
    <property type="entry name" value="Cell_wall_metabolism_enzyme"/>
</dbReference>
<name>A0AAU8DLA4_9ACTN</name>
<dbReference type="CDD" id="cd12797">
    <property type="entry name" value="M23_peptidase"/>
    <property type="match status" value="1"/>
</dbReference>
<keyword evidence="1 2" id="KW-0732">Signal</keyword>
<organism evidence="4">
    <name type="scientific">Nakamurella sp. A5-74</name>
    <dbReference type="NCBI Taxonomy" id="3158264"/>
    <lineage>
        <taxon>Bacteria</taxon>
        <taxon>Bacillati</taxon>
        <taxon>Actinomycetota</taxon>
        <taxon>Actinomycetes</taxon>
        <taxon>Nakamurellales</taxon>
        <taxon>Nakamurellaceae</taxon>
        <taxon>Nakamurella</taxon>
    </lineage>
</organism>
<evidence type="ECO:0000313" key="4">
    <source>
        <dbReference type="EMBL" id="XCG62132.1"/>
    </source>
</evidence>
<protein>
    <submittedName>
        <fullName evidence="4">M23 family metallopeptidase</fullName>
        <ecNumber evidence="4">3.4.-.-</ecNumber>
    </submittedName>
</protein>
<dbReference type="Gene3D" id="2.70.70.10">
    <property type="entry name" value="Glucose Permease (Domain IIA)"/>
    <property type="match status" value="1"/>
</dbReference>
<feature type="signal peptide" evidence="2">
    <location>
        <begin position="1"/>
        <end position="29"/>
    </location>
</feature>
<dbReference type="RefSeq" id="WP_353647747.1">
    <property type="nucleotide sequence ID" value="NZ_CP159218.1"/>
</dbReference>
<proteinExistence type="predicted"/>
<dbReference type="AlphaFoldDB" id="A0AAU8DLA4"/>
<keyword evidence="4" id="KW-0378">Hydrolase</keyword>
<dbReference type="PANTHER" id="PTHR21666">
    <property type="entry name" value="PEPTIDASE-RELATED"/>
    <property type="match status" value="1"/>
</dbReference>
<dbReference type="EMBL" id="CP159218">
    <property type="protein sequence ID" value="XCG62132.1"/>
    <property type="molecule type" value="Genomic_DNA"/>
</dbReference>
<feature type="chain" id="PRO_5043638945" evidence="2">
    <location>
        <begin position="30"/>
        <end position="190"/>
    </location>
</feature>
<dbReference type="GO" id="GO:0004222">
    <property type="term" value="F:metalloendopeptidase activity"/>
    <property type="evidence" value="ECO:0007669"/>
    <property type="project" value="TreeGrafter"/>
</dbReference>
<gene>
    <name evidence="4" type="ORF">ABLG96_12685</name>
</gene>
<sequence length="190" mass="19401">MVFVHPSIRSAVQWPLLVVLVLGSGPAAGTGPAPTPVLPVSLQGTARDGPSGNGFVAPLAGAPVVLTPFRPPAERYGRGHRGVDLAATPGSRVRAAGAGTVVFAGPLAGRGVVSIEHASGLRTTYEPVDPSVSAGARVAAGQPIGTLSPGHPSCAPRGCLHWGARLGPQTYVDPMLLIGRIRIRLEPWSR</sequence>
<dbReference type="EC" id="3.4.-.-" evidence="4"/>
<dbReference type="InterPro" id="IPR011055">
    <property type="entry name" value="Dup_hybrid_motif"/>
</dbReference>
<evidence type="ECO:0000256" key="1">
    <source>
        <dbReference type="ARBA" id="ARBA00022729"/>
    </source>
</evidence>